<dbReference type="GO" id="GO:0042026">
    <property type="term" value="P:protein refolding"/>
    <property type="evidence" value="ECO:0007669"/>
    <property type="project" value="TreeGrafter"/>
</dbReference>
<dbReference type="Pfam" id="PF01430">
    <property type="entry name" value="HSP33"/>
    <property type="match status" value="1"/>
</dbReference>
<keyword evidence="8" id="KW-1185">Reference proteome</keyword>
<keyword evidence="1 6" id="KW-0963">Cytoplasm</keyword>
<keyword evidence="4 6" id="KW-0143">Chaperone</keyword>
<sequence length="293" mass="32227">MDDYLVRGVTAQKQSNLRGIACVTTRLVHEVCRQHDTSPTATVALGRALTAGALLSSLLKGDQRVALKFEGNGPLKKILVEANSAGNVRGYVGVPEVDLPLKQGKFDVARAIGRAGFLTVTKDLQMKEPYKGIVQLYTSEIAEDVAYYLTESEQIPSAMGISVFLEPSGDVALAGGFLLQSLPPADETVIASLIERIEQMPPLSEFFQAHHTPEALLQHLFRDIPFDIFEKHPLTFQCTCSKPRIERALISLGAEELTHIIAEEEQTEVVCEFCRAQYQFTRQELSAVLATIQ</sequence>
<dbReference type="PANTHER" id="PTHR30111:SF1">
    <property type="entry name" value="33 KDA CHAPERONIN"/>
    <property type="match status" value="1"/>
</dbReference>
<dbReference type="Proteomes" id="UP000030700">
    <property type="component" value="Unassembled WGS sequence"/>
</dbReference>
<keyword evidence="5 6" id="KW-0676">Redox-active center</keyword>
<dbReference type="SUPFAM" id="SSF64397">
    <property type="entry name" value="Hsp33 domain"/>
    <property type="match status" value="1"/>
</dbReference>
<evidence type="ECO:0000313" key="7">
    <source>
        <dbReference type="EMBL" id="GAK51591.1"/>
    </source>
</evidence>
<comment type="PTM">
    <text evidence="6">Under oxidizing conditions two disulfide bonds are formed involving the reactive cysteines. Under reducing conditions zinc is bound to the reactive cysteines and the protein is inactive.</text>
</comment>
<dbReference type="PANTHER" id="PTHR30111">
    <property type="entry name" value="33 KDA CHAPERONIN"/>
    <property type="match status" value="1"/>
</dbReference>
<organism evidence="7">
    <name type="scientific">Candidatus Moduliflexus flocculans</name>
    <dbReference type="NCBI Taxonomy" id="1499966"/>
    <lineage>
        <taxon>Bacteria</taxon>
        <taxon>Candidatus Moduliflexota</taxon>
        <taxon>Candidatus Moduliflexia</taxon>
        <taxon>Candidatus Moduliflexales</taxon>
        <taxon>Candidatus Moduliflexaceae</taxon>
    </lineage>
</organism>
<dbReference type="GO" id="GO:0051082">
    <property type="term" value="F:unfolded protein binding"/>
    <property type="evidence" value="ECO:0007669"/>
    <property type="project" value="UniProtKB-UniRule"/>
</dbReference>
<dbReference type="InterPro" id="IPR016154">
    <property type="entry name" value="Heat_shock_Hsp33_C"/>
</dbReference>
<keyword evidence="3 6" id="KW-1015">Disulfide bond</keyword>
<dbReference type="SUPFAM" id="SSF118352">
    <property type="entry name" value="HSP33 redox switch-like"/>
    <property type="match status" value="1"/>
</dbReference>
<dbReference type="STRING" id="1499966.U14_02836"/>
<dbReference type="InterPro" id="IPR000397">
    <property type="entry name" value="Heat_shock_Hsp33"/>
</dbReference>
<dbReference type="GO" id="GO:0044183">
    <property type="term" value="F:protein folding chaperone"/>
    <property type="evidence" value="ECO:0007669"/>
    <property type="project" value="TreeGrafter"/>
</dbReference>
<dbReference type="HOGENOM" id="CLU_054493_1_0_0"/>
<comment type="function">
    <text evidence="6">Redox regulated molecular chaperone. Protects both thermally unfolding and oxidatively damaged proteins from irreversible aggregation. Plays an important role in the bacterial defense system toward oxidative stress.</text>
</comment>
<evidence type="ECO:0000256" key="2">
    <source>
        <dbReference type="ARBA" id="ARBA00022833"/>
    </source>
</evidence>
<dbReference type="HAMAP" id="MF_00117">
    <property type="entry name" value="HslO"/>
    <property type="match status" value="1"/>
</dbReference>
<reference evidence="7" key="1">
    <citation type="journal article" date="2015" name="PeerJ">
        <title>First genomic representation of candidate bacterial phylum KSB3 points to enhanced environmental sensing as a trigger of wastewater bulking.</title>
        <authorList>
            <person name="Sekiguchi Y."/>
            <person name="Ohashi A."/>
            <person name="Parks D.H."/>
            <person name="Yamauchi T."/>
            <person name="Tyson G.W."/>
            <person name="Hugenholtz P."/>
        </authorList>
    </citation>
    <scope>NUCLEOTIDE SEQUENCE [LARGE SCALE GENOMIC DNA]</scope>
</reference>
<dbReference type="PIRSF" id="PIRSF005261">
    <property type="entry name" value="Heat_shock_Hsp33"/>
    <property type="match status" value="1"/>
</dbReference>
<dbReference type="InterPro" id="IPR016153">
    <property type="entry name" value="Heat_shock_Hsp33_N"/>
</dbReference>
<dbReference type="Gene3D" id="3.55.30.10">
    <property type="entry name" value="Hsp33 domain"/>
    <property type="match status" value="1"/>
</dbReference>
<dbReference type="GO" id="GO:0005737">
    <property type="term" value="C:cytoplasm"/>
    <property type="evidence" value="ECO:0007669"/>
    <property type="project" value="UniProtKB-SubCell"/>
</dbReference>
<dbReference type="EMBL" id="DF820457">
    <property type="protein sequence ID" value="GAK51591.1"/>
    <property type="molecule type" value="Genomic_DNA"/>
</dbReference>
<evidence type="ECO:0000256" key="6">
    <source>
        <dbReference type="HAMAP-Rule" id="MF_00117"/>
    </source>
</evidence>
<dbReference type="AlphaFoldDB" id="A0A081BMH5"/>
<comment type="subcellular location">
    <subcellularLocation>
        <location evidence="6">Cytoplasm</location>
    </subcellularLocation>
</comment>
<evidence type="ECO:0000256" key="1">
    <source>
        <dbReference type="ARBA" id="ARBA00022490"/>
    </source>
</evidence>
<evidence type="ECO:0000256" key="4">
    <source>
        <dbReference type="ARBA" id="ARBA00023186"/>
    </source>
</evidence>
<protein>
    <recommendedName>
        <fullName evidence="6">33 kDa chaperonin</fullName>
    </recommendedName>
    <alternativeName>
        <fullName evidence="6">Heat shock protein 33 homolog</fullName>
        <shortName evidence="6">HSP33</shortName>
    </alternativeName>
</protein>
<dbReference type="Gene3D" id="3.90.1280.10">
    <property type="entry name" value="HSP33 redox switch-like"/>
    <property type="match status" value="1"/>
</dbReference>
<evidence type="ECO:0000313" key="8">
    <source>
        <dbReference type="Proteomes" id="UP000030700"/>
    </source>
</evidence>
<dbReference type="NCBIfam" id="NF001033">
    <property type="entry name" value="PRK00114.1"/>
    <property type="match status" value="1"/>
</dbReference>
<comment type="similarity">
    <text evidence="6">Belongs to the HSP33 family.</text>
</comment>
<feature type="disulfide bond" description="Redox-active" evidence="6">
    <location>
        <begin position="271"/>
        <end position="274"/>
    </location>
</feature>
<evidence type="ECO:0000256" key="5">
    <source>
        <dbReference type="ARBA" id="ARBA00023284"/>
    </source>
</evidence>
<feature type="disulfide bond" description="Redox-active" evidence="6">
    <location>
        <begin position="238"/>
        <end position="240"/>
    </location>
</feature>
<gene>
    <name evidence="6" type="primary">hslO</name>
    <name evidence="7" type="ORF">U14_02836</name>
</gene>
<proteinExistence type="inferred from homology"/>
<dbReference type="CDD" id="cd00498">
    <property type="entry name" value="Hsp33"/>
    <property type="match status" value="1"/>
</dbReference>
<keyword evidence="2 6" id="KW-0862">Zinc</keyword>
<name>A0A081BMH5_9BACT</name>
<accession>A0A081BMH5</accession>
<evidence type="ECO:0000256" key="3">
    <source>
        <dbReference type="ARBA" id="ARBA00023157"/>
    </source>
</evidence>